<accession>A0A432VYG0</accession>
<dbReference type="GO" id="GO:0005829">
    <property type="term" value="C:cytosol"/>
    <property type="evidence" value="ECO:0007669"/>
    <property type="project" value="TreeGrafter"/>
</dbReference>
<sequence length="262" mass="29382">MFVDSHCHLDKLKVTEELGIEQVLADAKAARVEHMLCIGVALDDFEQMQGIVGQHRHVSFSCGVHPLYVAKHGYVGAQLAAVCAREDVVAVGETGLDYYYDKDHIQAQQDSFAHHIEVANAVQKPLIIHTRDAREDTIAMLREGQAQHCRGVMHCFTESLEMAEQALDLGFYISISGIVTFRNAKELRHVVENVPIERLLIETDAPWLAPIPHRGKENHPAYVQHVAECVAQLKGLDVAEVAEITRNNFYELFKLQRTALNN</sequence>
<dbReference type="PANTHER" id="PTHR46124:SF2">
    <property type="entry name" value="D-AMINOACYL-TRNA DEACYLASE"/>
    <property type="match status" value="1"/>
</dbReference>
<dbReference type="GO" id="GO:0046872">
    <property type="term" value="F:metal ion binding"/>
    <property type="evidence" value="ECO:0007669"/>
    <property type="project" value="UniProtKB-KW"/>
</dbReference>
<keyword evidence="6" id="KW-1185">Reference proteome</keyword>
<dbReference type="PROSITE" id="PS01137">
    <property type="entry name" value="TATD_1"/>
    <property type="match status" value="1"/>
</dbReference>
<dbReference type="PIRSF" id="PIRSF005902">
    <property type="entry name" value="DNase_TatD"/>
    <property type="match status" value="1"/>
</dbReference>
<dbReference type="PROSITE" id="PS01091">
    <property type="entry name" value="TATD_3"/>
    <property type="match status" value="1"/>
</dbReference>
<feature type="binding site" evidence="4">
    <location>
        <position position="204"/>
    </location>
    <ligand>
        <name>a divalent metal cation</name>
        <dbReference type="ChEBI" id="CHEBI:60240"/>
        <label>1</label>
    </ligand>
</feature>
<dbReference type="InterPro" id="IPR018228">
    <property type="entry name" value="DNase_TatD-rel_CS"/>
</dbReference>
<evidence type="ECO:0000313" key="6">
    <source>
        <dbReference type="Proteomes" id="UP000288212"/>
    </source>
</evidence>
<dbReference type="PROSITE" id="PS01090">
    <property type="entry name" value="TATD_2"/>
    <property type="match status" value="1"/>
</dbReference>
<evidence type="ECO:0000256" key="1">
    <source>
        <dbReference type="ARBA" id="ARBA00009275"/>
    </source>
</evidence>
<keyword evidence="3 5" id="KW-0378">Hydrolase</keyword>
<reference evidence="5 6" key="1">
    <citation type="journal article" date="2011" name="Front. Microbiol.">
        <title>Genomic signatures of strain selection and enhancement in Bacillus atrophaeus var. globigii, a historical biowarfare simulant.</title>
        <authorList>
            <person name="Gibbons H.S."/>
            <person name="Broomall S.M."/>
            <person name="McNew L.A."/>
            <person name="Daligault H."/>
            <person name="Chapman C."/>
            <person name="Bruce D."/>
            <person name="Karavis M."/>
            <person name="Krepps M."/>
            <person name="McGregor P.A."/>
            <person name="Hong C."/>
            <person name="Park K.H."/>
            <person name="Akmal A."/>
            <person name="Feldman A."/>
            <person name="Lin J.S."/>
            <person name="Chang W.E."/>
            <person name="Higgs B.W."/>
            <person name="Demirev P."/>
            <person name="Lindquist J."/>
            <person name="Liem A."/>
            <person name="Fochler E."/>
            <person name="Read T.D."/>
            <person name="Tapia R."/>
            <person name="Johnson S."/>
            <person name="Bishop-Lilly K.A."/>
            <person name="Detter C."/>
            <person name="Han C."/>
            <person name="Sozhamannan S."/>
            <person name="Rosenzweig C.N."/>
            <person name="Skowronski E.W."/>
        </authorList>
    </citation>
    <scope>NUCLEOTIDE SEQUENCE [LARGE SCALE GENOMIC DNA]</scope>
    <source>
        <strain evidence="5 6">AK5</strain>
    </source>
</reference>
<dbReference type="AlphaFoldDB" id="A0A432VYG0"/>
<dbReference type="InterPro" id="IPR015991">
    <property type="entry name" value="TatD/YcfH-like"/>
</dbReference>
<evidence type="ECO:0000256" key="3">
    <source>
        <dbReference type="ARBA" id="ARBA00022801"/>
    </source>
</evidence>
<dbReference type="Gene3D" id="3.20.20.140">
    <property type="entry name" value="Metal-dependent hydrolases"/>
    <property type="match status" value="1"/>
</dbReference>
<proteinExistence type="inferred from homology"/>
<dbReference type="SUPFAM" id="SSF51556">
    <property type="entry name" value="Metallo-dependent hydrolases"/>
    <property type="match status" value="1"/>
</dbReference>
<organism evidence="5 6">
    <name type="scientific">Aliidiomarina haloalkalitolerans</name>
    <dbReference type="NCBI Taxonomy" id="859059"/>
    <lineage>
        <taxon>Bacteria</taxon>
        <taxon>Pseudomonadati</taxon>
        <taxon>Pseudomonadota</taxon>
        <taxon>Gammaproteobacteria</taxon>
        <taxon>Alteromonadales</taxon>
        <taxon>Idiomarinaceae</taxon>
        <taxon>Aliidiomarina</taxon>
    </lineage>
</organism>
<keyword evidence="2 4" id="KW-0479">Metal-binding</keyword>
<dbReference type="CDD" id="cd01310">
    <property type="entry name" value="TatD_DNAse"/>
    <property type="match status" value="1"/>
</dbReference>
<dbReference type="InterPro" id="IPR001130">
    <property type="entry name" value="TatD-like"/>
</dbReference>
<comment type="similarity">
    <text evidence="1">Belongs to the metallo-dependent hydrolases superfamily. TatD-type hydrolase family.</text>
</comment>
<dbReference type="GO" id="GO:0004536">
    <property type="term" value="F:DNA nuclease activity"/>
    <property type="evidence" value="ECO:0007669"/>
    <property type="project" value="InterPro"/>
</dbReference>
<evidence type="ECO:0000313" key="5">
    <source>
        <dbReference type="EMBL" id="RUO21706.1"/>
    </source>
</evidence>
<protein>
    <submittedName>
        <fullName evidence="5">Metal-dependent hydrolase</fullName>
    </submittedName>
</protein>
<dbReference type="GO" id="GO:0016788">
    <property type="term" value="F:hydrolase activity, acting on ester bonds"/>
    <property type="evidence" value="ECO:0007669"/>
    <property type="project" value="InterPro"/>
</dbReference>
<evidence type="ECO:0000256" key="4">
    <source>
        <dbReference type="PIRSR" id="PIRSR005902-1"/>
    </source>
</evidence>
<feature type="binding site" evidence="4">
    <location>
        <position position="8"/>
    </location>
    <ligand>
        <name>a divalent metal cation</name>
        <dbReference type="ChEBI" id="CHEBI:60240"/>
        <label>1</label>
    </ligand>
</feature>
<name>A0A432VYG0_9GAMM</name>
<dbReference type="EMBL" id="PIPI01000001">
    <property type="protein sequence ID" value="RUO21706.1"/>
    <property type="molecule type" value="Genomic_DNA"/>
</dbReference>
<dbReference type="OrthoDB" id="9810005at2"/>
<dbReference type="NCBIfam" id="TIGR00010">
    <property type="entry name" value="YchF/TatD family DNA exonuclease"/>
    <property type="match status" value="1"/>
</dbReference>
<gene>
    <name evidence="5" type="ORF">CWE06_02315</name>
</gene>
<dbReference type="InterPro" id="IPR032466">
    <property type="entry name" value="Metal_Hydrolase"/>
</dbReference>
<dbReference type="FunFam" id="3.20.20.140:FF:000005">
    <property type="entry name" value="TatD family hydrolase"/>
    <property type="match status" value="1"/>
</dbReference>
<dbReference type="Pfam" id="PF01026">
    <property type="entry name" value="TatD_DNase"/>
    <property type="match status" value="1"/>
</dbReference>
<feature type="binding site" evidence="4">
    <location>
        <position position="154"/>
    </location>
    <ligand>
        <name>a divalent metal cation</name>
        <dbReference type="ChEBI" id="CHEBI:60240"/>
        <label>2</label>
    </ligand>
</feature>
<feature type="binding site" evidence="4">
    <location>
        <position position="129"/>
    </location>
    <ligand>
        <name>a divalent metal cation</name>
        <dbReference type="ChEBI" id="CHEBI:60240"/>
        <label>2</label>
    </ligand>
</feature>
<evidence type="ECO:0000256" key="2">
    <source>
        <dbReference type="ARBA" id="ARBA00022723"/>
    </source>
</evidence>
<dbReference type="Proteomes" id="UP000288212">
    <property type="component" value="Unassembled WGS sequence"/>
</dbReference>
<comment type="caution">
    <text evidence="5">The sequence shown here is derived from an EMBL/GenBank/DDBJ whole genome shotgun (WGS) entry which is preliminary data.</text>
</comment>
<feature type="binding site" evidence="4">
    <location>
        <position position="93"/>
    </location>
    <ligand>
        <name>a divalent metal cation</name>
        <dbReference type="ChEBI" id="CHEBI:60240"/>
        <label>1</label>
    </ligand>
</feature>
<dbReference type="RefSeq" id="WP_126790781.1">
    <property type="nucleotide sequence ID" value="NZ_PIPI01000001.1"/>
</dbReference>
<dbReference type="PANTHER" id="PTHR46124">
    <property type="entry name" value="D-AMINOACYL-TRNA DEACYLASE"/>
    <property type="match status" value="1"/>
</dbReference>
<feature type="binding site" evidence="4">
    <location>
        <position position="6"/>
    </location>
    <ligand>
        <name>a divalent metal cation</name>
        <dbReference type="ChEBI" id="CHEBI:60240"/>
        <label>1</label>
    </ligand>
</feature>